<dbReference type="SMART" id="SM00369">
    <property type="entry name" value="LRR_TYP"/>
    <property type="match status" value="6"/>
</dbReference>
<evidence type="ECO:0000256" key="6">
    <source>
        <dbReference type="ARBA" id="ARBA00022729"/>
    </source>
</evidence>
<protein>
    <recommendedName>
        <fullName evidence="18">TIR domain-containing protein</fullName>
    </recommendedName>
</protein>
<evidence type="ECO:0000256" key="13">
    <source>
        <dbReference type="ARBA" id="ARBA00023180"/>
    </source>
</evidence>
<dbReference type="PANTHER" id="PTHR24365:SF422">
    <property type="entry name" value="TOLL-LIKE RECEPTOR 6"/>
    <property type="match status" value="1"/>
</dbReference>
<dbReference type="InterPro" id="IPR017241">
    <property type="entry name" value="Toll-like_receptor"/>
</dbReference>
<dbReference type="InterPro" id="IPR000157">
    <property type="entry name" value="TIR_dom"/>
</dbReference>
<evidence type="ECO:0000256" key="3">
    <source>
        <dbReference type="ARBA" id="ARBA00022588"/>
    </source>
</evidence>
<keyword evidence="4" id="KW-0433">Leucine-rich repeat</keyword>
<evidence type="ECO:0000256" key="8">
    <source>
        <dbReference type="ARBA" id="ARBA00022859"/>
    </source>
</evidence>
<evidence type="ECO:0000256" key="9">
    <source>
        <dbReference type="ARBA" id="ARBA00022989"/>
    </source>
</evidence>
<evidence type="ECO:0000256" key="7">
    <source>
        <dbReference type="ARBA" id="ARBA00022737"/>
    </source>
</evidence>
<dbReference type="GO" id="GO:0006954">
    <property type="term" value="P:inflammatory response"/>
    <property type="evidence" value="ECO:0007669"/>
    <property type="project" value="UniProtKB-UniRule"/>
</dbReference>
<keyword evidence="3 15" id="KW-0399">Innate immunity</keyword>
<feature type="disulfide bond" evidence="16">
    <location>
        <begin position="460"/>
        <end position="483"/>
    </location>
</feature>
<comment type="subcellular location">
    <subcellularLocation>
        <location evidence="1">Membrane</location>
        <topology evidence="1">Single-pass type I membrane protein</topology>
    </subcellularLocation>
</comment>
<dbReference type="PROSITE" id="PS50104">
    <property type="entry name" value="TIR"/>
    <property type="match status" value="1"/>
</dbReference>
<evidence type="ECO:0000256" key="15">
    <source>
        <dbReference type="PIRNR" id="PIRNR037595"/>
    </source>
</evidence>
<dbReference type="GO" id="GO:0005886">
    <property type="term" value="C:plasma membrane"/>
    <property type="evidence" value="ECO:0007669"/>
    <property type="project" value="TreeGrafter"/>
</dbReference>
<sequence>MAGERKIEGLTERDIGSLKVLSCPSDNLSWNRKVSLQTMRLSPAFLWAAVILMVLQMCASSPDSIVDLSSMNLSSVPTDLPLTAEYIDLSCNHIHQLHKGDFKNITLLRFLNMSWNGLELIETETFRDTPLLEDLDLSQNMLRNLSDQQYLLYTGNLRVINLAWNEFFNMTLGKEFSVLGKLENLTLGAKAINLGDFKNIAKVKLYCLTLSLEKELAYEATSLIDVHAKKIQLDLNGGEITQSDLISDVLSSFVEVELRNTTGGYKYIKKELGKRAEIFASHLSVSNIEIDWMDLTQLVNDTLQTSITHLSASDTAINKPPYFDTTVTETSSMQSFTAKRAVVNSFFFSQEAMYNFFISLPVKRCAIIETALIHMTCPKKRSPILELDFSYCALSDSIFSRIEGQETVECETLSNVKKLSLVGNNLKSLQVVSKRLQYMKSLQHLDLSINSLVYDRSFECLWPPNITVMNISSGGLTEDVFECLPKGVEALDLQNNQISVIPSLIFKLENLSSLNLNANRFLDLPLCDDFPKMTELLLKSNSLHAPSVEKLRSCPNLKILDASHNPFTCTCPLRHFIRLGIQTEYESGLELLNWPEGYHCIYPEVVRESKLENVWIPEISCSASLLAATILVPSVALIITVFFLCRRLDVPWYMGMIWQWARAKHRARMRQLRPADLVGIDFHAFVSYSQHDADWVKNFLLFNLEGPTGGLRLCHHEKDFVPGKTIMENIITCVEKSRRSVFVLSAHFVKSEWCHYELYFASHQRLSQGLDSIVLVLLEPLPQYLIPSKYYQLKSMMNRHTYLEWPQDKAKHRLFWANLRAALQTDLLSEPVAEIE</sequence>
<keyword evidence="5 17" id="KW-0812">Transmembrane</keyword>
<evidence type="ECO:0000259" key="18">
    <source>
        <dbReference type="PROSITE" id="PS50104"/>
    </source>
</evidence>
<dbReference type="InterPro" id="IPR032675">
    <property type="entry name" value="LRR_dom_sf"/>
</dbReference>
<keyword evidence="10" id="KW-0520">NAD</keyword>
<evidence type="ECO:0000256" key="12">
    <source>
        <dbReference type="ARBA" id="ARBA00023170"/>
    </source>
</evidence>
<evidence type="ECO:0000256" key="1">
    <source>
        <dbReference type="ARBA" id="ARBA00004479"/>
    </source>
</evidence>
<dbReference type="GO" id="GO:0045087">
    <property type="term" value="P:innate immune response"/>
    <property type="evidence" value="ECO:0007669"/>
    <property type="project" value="UniProtKB-UniRule"/>
</dbReference>
<keyword evidence="6" id="KW-0732">Signal</keyword>
<reference evidence="19 20" key="1">
    <citation type="submission" date="2021-06" db="EMBL/GenBank/DDBJ databases">
        <authorList>
            <person name="Palmer J.M."/>
        </authorList>
    </citation>
    <scope>NUCLEOTIDE SEQUENCE [LARGE SCALE GENOMIC DNA]</scope>
    <source>
        <strain evidence="19 20">MEX-2019</strain>
        <tissue evidence="19">Muscle</tissue>
    </source>
</reference>
<dbReference type="PROSITE" id="PS51450">
    <property type="entry name" value="LRR"/>
    <property type="match status" value="2"/>
</dbReference>
<evidence type="ECO:0000256" key="14">
    <source>
        <dbReference type="ARBA" id="ARBA00023198"/>
    </source>
</evidence>
<keyword evidence="8 15" id="KW-0391">Immunity</keyword>
<evidence type="ECO:0000256" key="16">
    <source>
        <dbReference type="PIRSR" id="PIRSR037595-2"/>
    </source>
</evidence>
<keyword evidence="12 15" id="KW-0675">Receptor</keyword>
<evidence type="ECO:0000256" key="4">
    <source>
        <dbReference type="ARBA" id="ARBA00022614"/>
    </source>
</evidence>
<keyword evidence="20" id="KW-1185">Reference proteome</keyword>
<comment type="similarity">
    <text evidence="2 15">Belongs to the Toll-like receptor family.</text>
</comment>
<dbReference type="SUPFAM" id="SSF52200">
    <property type="entry name" value="Toll/Interleukin receptor TIR domain"/>
    <property type="match status" value="1"/>
</dbReference>
<evidence type="ECO:0000256" key="10">
    <source>
        <dbReference type="ARBA" id="ARBA00023027"/>
    </source>
</evidence>
<feature type="domain" description="TIR" evidence="18">
    <location>
        <begin position="680"/>
        <end position="823"/>
    </location>
</feature>
<evidence type="ECO:0000256" key="2">
    <source>
        <dbReference type="ARBA" id="ARBA00009634"/>
    </source>
</evidence>
<dbReference type="GO" id="GO:0004888">
    <property type="term" value="F:transmembrane signaling receptor activity"/>
    <property type="evidence" value="ECO:0007669"/>
    <property type="project" value="InterPro"/>
</dbReference>
<evidence type="ECO:0000313" key="19">
    <source>
        <dbReference type="EMBL" id="KAK5618441.1"/>
    </source>
</evidence>
<dbReference type="EMBL" id="JAHHUM010000621">
    <property type="protein sequence ID" value="KAK5618441.1"/>
    <property type="molecule type" value="Genomic_DNA"/>
</dbReference>
<keyword evidence="14 15" id="KW-0395">Inflammatory response</keyword>
<evidence type="ECO:0000256" key="17">
    <source>
        <dbReference type="SAM" id="Phobius"/>
    </source>
</evidence>
<dbReference type="SUPFAM" id="SSF52058">
    <property type="entry name" value="L domain-like"/>
    <property type="match status" value="1"/>
</dbReference>
<keyword evidence="16" id="KW-1015">Disulfide bond</keyword>
<dbReference type="SMART" id="SM00255">
    <property type="entry name" value="TIR"/>
    <property type="match status" value="1"/>
</dbReference>
<feature type="transmembrane region" description="Helical" evidence="17">
    <location>
        <begin position="625"/>
        <end position="645"/>
    </location>
</feature>
<dbReference type="FunFam" id="3.40.50.10140:FF:000001">
    <property type="entry name" value="Toll-like receptor 2"/>
    <property type="match status" value="1"/>
</dbReference>
<evidence type="ECO:0000256" key="5">
    <source>
        <dbReference type="ARBA" id="ARBA00022692"/>
    </source>
</evidence>
<dbReference type="PIRSF" id="PIRSF037595">
    <property type="entry name" value="Toll-like_receptor"/>
    <property type="match status" value="1"/>
</dbReference>
<dbReference type="Proteomes" id="UP001311232">
    <property type="component" value="Unassembled WGS sequence"/>
</dbReference>
<dbReference type="Gene3D" id="3.80.10.10">
    <property type="entry name" value="Ribonuclease Inhibitor"/>
    <property type="match status" value="1"/>
</dbReference>
<dbReference type="InterPro" id="IPR001611">
    <property type="entry name" value="Leu-rich_rpt"/>
</dbReference>
<dbReference type="AlphaFoldDB" id="A0AAV9SAY7"/>
<dbReference type="InterPro" id="IPR003591">
    <property type="entry name" value="Leu-rich_rpt_typical-subtyp"/>
</dbReference>
<dbReference type="Pfam" id="PF01582">
    <property type="entry name" value="TIR"/>
    <property type="match status" value="1"/>
</dbReference>
<gene>
    <name evidence="19" type="ORF">CRENBAI_018241</name>
</gene>
<dbReference type="FunFam" id="3.80.10.10:FF:000046">
    <property type="entry name" value="Toll-like receptor 2"/>
    <property type="match status" value="1"/>
</dbReference>
<accession>A0AAV9SAY7</accession>
<organism evidence="19 20">
    <name type="scientific">Crenichthys baileyi</name>
    <name type="common">White River springfish</name>
    <dbReference type="NCBI Taxonomy" id="28760"/>
    <lineage>
        <taxon>Eukaryota</taxon>
        <taxon>Metazoa</taxon>
        <taxon>Chordata</taxon>
        <taxon>Craniata</taxon>
        <taxon>Vertebrata</taxon>
        <taxon>Euteleostomi</taxon>
        <taxon>Actinopterygii</taxon>
        <taxon>Neopterygii</taxon>
        <taxon>Teleostei</taxon>
        <taxon>Neoteleostei</taxon>
        <taxon>Acanthomorphata</taxon>
        <taxon>Ovalentaria</taxon>
        <taxon>Atherinomorphae</taxon>
        <taxon>Cyprinodontiformes</taxon>
        <taxon>Goodeidae</taxon>
        <taxon>Crenichthys</taxon>
    </lineage>
</organism>
<dbReference type="Gene3D" id="3.40.50.10140">
    <property type="entry name" value="Toll/interleukin-1 receptor homology (TIR) domain"/>
    <property type="match status" value="1"/>
</dbReference>
<dbReference type="GO" id="GO:0002224">
    <property type="term" value="P:toll-like receptor signaling pathway"/>
    <property type="evidence" value="ECO:0007669"/>
    <property type="project" value="InterPro"/>
</dbReference>
<dbReference type="PRINTS" id="PR01537">
    <property type="entry name" value="INTRLKN1R1F"/>
</dbReference>
<evidence type="ECO:0000256" key="11">
    <source>
        <dbReference type="ARBA" id="ARBA00023136"/>
    </source>
</evidence>
<keyword evidence="11 17" id="KW-0472">Membrane</keyword>
<name>A0AAV9SAY7_9TELE</name>
<keyword evidence="13" id="KW-0325">Glycoprotein</keyword>
<proteinExistence type="inferred from homology"/>
<dbReference type="InterPro" id="IPR035897">
    <property type="entry name" value="Toll_tir_struct_dom_sf"/>
</dbReference>
<evidence type="ECO:0000313" key="20">
    <source>
        <dbReference type="Proteomes" id="UP001311232"/>
    </source>
</evidence>
<keyword evidence="9 17" id="KW-1133">Transmembrane helix</keyword>
<keyword evidence="7" id="KW-0677">Repeat</keyword>
<comment type="caution">
    <text evidence="19">The sequence shown here is derived from an EMBL/GenBank/DDBJ whole genome shotgun (WGS) entry which is preliminary data.</text>
</comment>
<dbReference type="PANTHER" id="PTHR24365">
    <property type="entry name" value="TOLL-LIKE RECEPTOR"/>
    <property type="match status" value="1"/>
</dbReference>